<dbReference type="EMBL" id="RAZM01000011">
    <property type="protein sequence ID" value="RLT80953.1"/>
    <property type="molecule type" value="Genomic_DNA"/>
</dbReference>
<dbReference type="AlphaFoldDB" id="A0A3L7Z3Q3"/>
<evidence type="ECO:0000313" key="1">
    <source>
        <dbReference type="EMBL" id="RLT80953.1"/>
    </source>
</evidence>
<accession>A0A3L7Z3Q3</accession>
<dbReference type="RefSeq" id="WP_121765500.1">
    <property type="nucleotide sequence ID" value="NZ_RAZM01000011.1"/>
</dbReference>
<comment type="caution">
    <text evidence="1">The sequence shown here is derived from an EMBL/GenBank/DDBJ whole genome shotgun (WGS) entry which is preliminary data.</text>
</comment>
<name>A0A3L7Z3Q3_9BACE</name>
<evidence type="ECO:0000313" key="2">
    <source>
        <dbReference type="Proteomes" id="UP000267159"/>
    </source>
</evidence>
<sequence length="249" mass="28265">MRFAIFLLITSLFIVSYGCSKEEPYEPEKKSISIWEGETSHISIETDLTHCNCALQSEDQEIATATIDKTGICITTHKSGSTMIRILDNDKILCEIFVYVKYFSSPEIIDWGIPLKEGSPGYPGITIKATDLRIPPEIEKELREESEPFIGATYTFNQDTRKFTIKTSSEVSYEGSYEWNLTSLTLMYDGKKEKYGFKFATGMSHGYIIEADKTEKYQRRYPDAGITEVKVNHVWKNNGTIPPGGIIFD</sequence>
<reference evidence="1 2" key="1">
    <citation type="submission" date="2018-09" db="EMBL/GenBank/DDBJ databases">
        <title>Murine metabolic-syndrome-specific gut microbial biobank.</title>
        <authorList>
            <person name="Liu C."/>
        </authorList>
    </citation>
    <scope>NUCLEOTIDE SEQUENCE [LARGE SCALE GENOMIC DNA]</scope>
    <source>
        <strain evidence="1 2">0.1X-D8-26</strain>
    </source>
</reference>
<dbReference type="Proteomes" id="UP000267159">
    <property type="component" value="Unassembled WGS sequence"/>
</dbReference>
<dbReference type="PROSITE" id="PS51257">
    <property type="entry name" value="PROKAR_LIPOPROTEIN"/>
    <property type="match status" value="1"/>
</dbReference>
<gene>
    <name evidence="1" type="ORF">D7Y07_05250</name>
</gene>
<proteinExistence type="predicted"/>
<organism evidence="1 2">
    <name type="scientific">Bacteroides acidifaciens</name>
    <dbReference type="NCBI Taxonomy" id="85831"/>
    <lineage>
        <taxon>Bacteria</taxon>
        <taxon>Pseudomonadati</taxon>
        <taxon>Bacteroidota</taxon>
        <taxon>Bacteroidia</taxon>
        <taxon>Bacteroidales</taxon>
        <taxon>Bacteroidaceae</taxon>
        <taxon>Bacteroides</taxon>
    </lineage>
</organism>
<protein>
    <submittedName>
        <fullName evidence="1">Uncharacterized protein</fullName>
    </submittedName>
</protein>